<proteinExistence type="predicted"/>
<reference evidence="8" key="1">
    <citation type="submission" date="2011-08" db="EMBL/GenBank/DDBJ databases">
        <title>The draft genome of Latimeria chalumnae.</title>
        <authorList>
            <person name="Di Palma F."/>
            <person name="Alfoldi J."/>
            <person name="Johnson J."/>
            <person name="Berlin A."/>
            <person name="Gnerre S."/>
            <person name="Jaffe D."/>
            <person name="MacCallum I."/>
            <person name="Young S."/>
            <person name="Walker B.J."/>
            <person name="Lander E."/>
            <person name="Lindblad-Toh K."/>
        </authorList>
    </citation>
    <scope>NUCLEOTIDE SEQUENCE [LARGE SCALE GENOMIC DNA]</scope>
    <source>
        <strain evidence="8">Wild caught</strain>
    </source>
</reference>
<evidence type="ECO:0000256" key="3">
    <source>
        <dbReference type="ARBA" id="ARBA00022454"/>
    </source>
</evidence>
<organism evidence="7 8">
    <name type="scientific">Latimeria chalumnae</name>
    <name type="common">Coelacanth</name>
    <dbReference type="NCBI Taxonomy" id="7897"/>
    <lineage>
        <taxon>Eukaryota</taxon>
        <taxon>Metazoa</taxon>
        <taxon>Chordata</taxon>
        <taxon>Craniata</taxon>
        <taxon>Vertebrata</taxon>
        <taxon>Euteleostomi</taxon>
        <taxon>Coelacanthiformes</taxon>
        <taxon>Coelacanthidae</taxon>
        <taxon>Latimeria</taxon>
    </lineage>
</organism>
<dbReference type="EMBL" id="AFYH01081604">
    <property type="status" value="NOT_ANNOTATED_CDS"/>
    <property type="molecule type" value="Genomic_DNA"/>
</dbReference>
<sequence length="237" mass="27664">LFPNEIKTQQQSLVFVKRMMAVAVSCITYLRGIFPEDAYRTRYLEDLCIKILREESHCPGASRIVNWMKGCFDALEKRYLQIMVLGVYMDSDDPNCMIESYQFKFKYTNQGPQLDILRLLSFYRNQKSLTSNITTVDIKNTCILLIRKLFILMQNLEVLPNDVSLTMKLFYYDDAVTPPDYQPPGFKEGESGSVWFEGIPVHVKVGEVQTPFHMLKVRVTTEKERMERMEAKNILKE</sequence>
<dbReference type="PROSITE" id="PS50815">
    <property type="entry name" value="HORMA"/>
    <property type="match status" value="1"/>
</dbReference>
<reference evidence="7" key="3">
    <citation type="submission" date="2025-09" db="UniProtKB">
        <authorList>
            <consortium name="Ensembl"/>
        </authorList>
    </citation>
    <scope>IDENTIFICATION</scope>
</reference>
<reference evidence="7" key="2">
    <citation type="submission" date="2025-08" db="UniProtKB">
        <authorList>
            <consortium name="Ensembl"/>
        </authorList>
    </citation>
    <scope>IDENTIFICATION</scope>
</reference>
<keyword evidence="4" id="KW-0539">Nucleus</keyword>
<keyword evidence="5" id="KW-0469">Meiosis</keyword>
<dbReference type="InParanoid" id="H3B328"/>
<keyword evidence="8" id="KW-1185">Reference proteome</keyword>
<dbReference type="EMBL" id="AFYH01081605">
    <property type="status" value="NOT_ANNOTATED_CDS"/>
    <property type="molecule type" value="Genomic_DNA"/>
</dbReference>
<dbReference type="GO" id="GO:0005694">
    <property type="term" value="C:chromosome"/>
    <property type="evidence" value="ECO:0007669"/>
    <property type="project" value="UniProtKB-SubCell"/>
</dbReference>
<evidence type="ECO:0000313" key="7">
    <source>
        <dbReference type="Ensembl" id="ENSLACP00000016299.1"/>
    </source>
</evidence>
<evidence type="ECO:0000256" key="2">
    <source>
        <dbReference type="ARBA" id="ARBA00004286"/>
    </source>
</evidence>
<dbReference type="AlphaFoldDB" id="H3B328"/>
<feature type="domain" description="HORMA" evidence="6">
    <location>
        <begin position="10"/>
        <end position="219"/>
    </location>
</feature>
<dbReference type="Gene3D" id="3.30.900.10">
    <property type="entry name" value="HORMA domain"/>
    <property type="match status" value="1"/>
</dbReference>
<keyword evidence="3" id="KW-0158">Chromosome</keyword>
<dbReference type="OMA" id="GCFHALE"/>
<name>H3B328_LATCH</name>
<protein>
    <submittedName>
        <fullName evidence="7">Zebrafish testis-expressed 38</fullName>
    </submittedName>
</protein>
<dbReference type="SUPFAM" id="SSF56019">
    <property type="entry name" value="The spindle assembly checkpoint protein mad2"/>
    <property type="match status" value="1"/>
</dbReference>
<dbReference type="InterPro" id="IPR036570">
    <property type="entry name" value="HORMA_dom_sf"/>
</dbReference>
<dbReference type="InterPro" id="IPR003511">
    <property type="entry name" value="HORMA_dom"/>
</dbReference>
<dbReference type="STRING" id="7897.ENSLACP00000016299"/>
<evidence type="ECO:0000259" key="6">
    <source>
        <dbReference type="PROSITE" id="PS50815"/>
    </source>
</evidence>
<dbReference type="Ensembl" id="ENSLACT00000016413.1">
    <property type="protein sequence ID" value="ENSLACP00000016299.1"/>
    <property type="gene ID" value="ENSLACG00000014360.1"/>
</dbReference>
<dbReference type="Pfam" id="PF02301">
    <property type="entry name" value="HORMA"/>
    <property type="match status" value="1"/>
</dbReference>
<dbReference type="eggNOG" id="KOG4652">
    <property type="taxonomic scope" value="Eukaryota"/>
</dbReference>
<dbReference type="PANTHER" id="PTHR48225">
    <property type="entry name" value="HORMA DOMAIN-CONTAINING PROTEIN 1"/>
    <property type="match status" value="1"/>
</dbReference>
<dbReference type="GO" id="GO:0005634">
    <property type="term" value="C:nucleus"/>
    <property type="evidence" value="ECO:0007669"/>
    <property type="project" value="UniProtKB-SubCell"/>
</dbReference>
<evidence type="ECO:0000256" key="4">
    <source>
        <dbReference type="ARBA" id="ARBA00023242"/>
    </source>
</evidence>
<evidence type="ECO:0000256" key="5">
    <source>
        <dbReference type="ARBA" id="ARBA00023254"/>
    </source>
</evidence>
<dbReference type="HOGENOM" id="CLU_058638_2_0_1"/>
<dbReference type="GO" id="GO:0051321">
    <property type="term" value="P:meiotic cell cycle"/>
    <property type="evidence" value="ECO:0007669"/>
    <property type="project" value="UniProtKB-KW"/>
</dbReference>
<dbReference type="InterPro" id="IPR051294">
    <property type="entry name" value="HORMA_MeioticProgression"/>
</dbReference>
<comment type="subcellular location">
    <subcellularLocation>
        <location evidence="2">Chromosome</location>
    </subcellularLocation>
    <subcellularLocation>
        <location evidence="1">Nucleus</location>
    </subcellularLocation>
</comment>
<dbReference type="Proteomes" id="UP000008672">
    <property type="component" value="Unassembled WGS sequence"/>
</dbReference>
<dbReference type="PANTHER" id="PTHR48225:SF4">
    <property type="entry name" value="ZEBRAFISH TESTIS-EXPRESSED 38"/>
    <property type="match status" value="1"/>
</dbReference>
<evidence type="ECO:0000256" key="1">
    <source>
        <dbReference type="ARBA" id="ARBA00004123"/>
    </source>
</evidence>
<accession>H3B328</accession>
<dbReference type="GeneTree" id="ENSGT00390000018130"/>
<evidence type="ECO:0000313" key="8">
    <source>
        <dbReference type="Proteomes" id="UP000008672"/>
    </source>
</evidence>